<keyword evidence="5" id="KW-0131">Cell cycle</keyword>
<evidence type="ECO:0000259" key="9">
    <source>
        <dbReference type="SMART" id="SM01332"/>
    </source>
</evidence>
<sequence>PLLSLSFPPFSFSSFYLLHCFHFRRPWTPISASFSSFEYSFPSFHSMAMHRYEQADDDAQTHLFPLDSLFCEEEKWEEEEDEADLEQTHHTHLFSLGFLEEDLSGDDERLLSMLSKETEQLKQTNLELEALLMDPSVSAARSSAVHWMLKVQSHYGFSTLTAILAIAYFDRFLLSFHFRSDKPWMNQLVAVTCLSLAAKLEEIQVPLLLDLQVEDAKYVFEAKTIQRMELLVLSTLQWRMHLVTPYSFLDHIVKRLGLKNDLHLEFFRRSEYLLLSLLSDSRFVGYLPSVLATATMMEVIDQIEPHKKLEHQDKLLGVLKMNKEKVQCCYDLVVEHSKAYVDGFYHPINTHKRKHEQQAPDSPNGVIDAGFSSDSSNDSWAFRATSVCSSPEPSFKKSKSEEPKMKFHSLNRPFLDIVGSPS</sequence>
<dbReference type="FunFam" id="1.10.472.10:FF:000070">
    <property type="entry name" value="CYCLIN D32"/>
    <property type="match status" value="1"/>
</dbReference>
<dbReference type="CDD" id="cd20544">
    <property type="entry name" value="CYCLIN_AtCycD-like_rpt2"/>
    <property type="match status" value="1"/>
</dbReference>
<feature type="domain" description="Cyclin-like" evidence="8">
    <location>
        <begin position="146"/>
        <end position="234"/>
    </location>
</feature>
<evidence type="ECO:0000256" key="7">
    <source>
        <dbReference type="RuleBase" id="RU000383"/>
    </source>
</evidence>
<dbReference type="InterPro" id="IPR006671">
    <property type="entry name" value="Cyclin_N"/>
</dbReference>
<dbReference type="GO" id="GO:0009735">
    <property type="term" value="P:response to cytokinin"/>
    <property type="evidence" value="ECO:0007669"/>
    <property type="project" value="EnsemblPlants"/>
</dbReference>
<name>A0A9I9DKU0_CUCME</name>
<dbReference type="AlphaFoldDB" id="A0A9I9DKU0"/>
<dbReference type="InterPro" id="IPR013763">
    <property type="entry name" value="Cyclin-like_dom"/>
</dbReference>
<feature type="domain" description="Cyclin C-terminal" evidence="9">
    <location>
        <begin position="243"/>
        <end position="378"/>
    </location>
</feature>
<evidence type="ECO:0000256" key="3">
    <source>
        <dbReference type="ARBA" id="ARBA00022618"/>
    </source>
</evidence>
<evidence type="ECO:0000256" key="4">
    <source>
        <dbReference type="ARBA" id="ARBA00023127"/>
    </source>
</evidence>
<dbReference type="InterPro" id="IPR004367">
    <property type="entry name" value="Cyclin_C-dom"/>
</dbReference>
<evidence type="ECO:0000256" key="2">
    <source>
        <dbReference type="ARBA" id="ARBA00011177"/>
    </source>
</evidence>
<dbReference type="GO" id="GO:0000082">
    <property type="term" value="P:G1/S transition of mitotic cell cycle"/>
    <property type="evidence" value="ECO:0007669"/>
    <property type="project" value="EnsemblPlants"/>
</dbReference>
<accession>A0A9I9DKU0</accession>
<evidence type="ECO:0000313" key="10">
    <source>
        <dbReference type="EnsemblPlants" id="MELO3C019540.2.1"/>
    </source>
</evidence>
<organism evidence="10">
    <name type="scientific">Cucumis melo</name>
    <name type="common">Muskmelon</name>
    <dbReference type="NCBI Taxonomy" id="3656"/>
    <lineage>
        <taxon>Eukaryota</taxon>
        <taxon>Viridiplantae</taxon>
        <taxon>Streptophyta</taxon>
        <taxon>Embryophyta</taxon>
        <taxon>Tracheophyta</taxon>
        <taxon>Spermatophyta</taxon>
        <taxon>Magnoliopsida</taxon>
        <taxon>eudicotyledons</taxon>
        <taxon>Gunneridae</taxon>
        <taxon>Pentapetalae</taxon>
        <taxon>rosids</taxon>
        <taxon>fabids</taxon>
        <taxon>Cucurbitales</taxon>
        <taxon>Cucurbitaceae</taxon>
        <taxon>Benincaseae</taxon>
        <taxon>Cucumis</taxon>
    </lineage>
</organism>
<dbReference type="EnsemblPlants" id="MELO3C019540.2.1">
    <property type="protein sequence ID" value="MELO3C019540.2.1"/>
    <property type="gene ID" value="MELO3C019540.2"/>
</dbReference>
<comment type="similarity">
    <text evidence="1">Belongs to the cyclin family. Cyclin D subfamily.</text>
</comment>
<reference evidence="10" key="1">
    <citation type="submission" date="2023-03" db="UniProtKB">
        <authorList>
            <consortium name="EnsemblPlants"/>
        </authorList>
    </citation>
    <scope>IDENTIFICATION</scope>
</reference>
<protein>
    <recommendedName>
        <fullName evidence="6">B-like cyclin</fullName>
    </recommendedName>
</protein>
<keyword evidence="4 7" id="KW-0195">Cyclin</keyword>
<dbReference type="SMART" id="SM00385">
    <property type="entry name" value="CYCLIN"/>
    <property type="match status" value="1"/>
</dbReference>
<dbReference type="FunFam" id="1.10.472.10:FF:000074">
    <property type="entry name" value="D3-type cyclin"/>
    <property type="match status" value="1"/>
</dbReference>
<evidence type="ECO:0000256" key="6">
    <source>
        <dbReference type="ARBA" id="ARBA00032263"/>
    </source>
</evidence>
<keyword evidence="3" id="KW-0132">Cell division</keyword>
<dbReference type="Gramene" id="MELO3C019540.2.1">
    <property type="protein sequence ID" value="MELO3C019540.2.1"/>
    <property type="gene ID" value="MELO3C019540.2"/>
</dbReference>
<dbReference type="GO" id="GO:0051301">
    <property type="term" value="P:cell division"/>
    <property type="evidence" value="ECO:0007669"/>
    <property type="project" value="UniProtKB-KW"/>
</dbReference>
<dbReference type="InterPro" id="IPR048258">
    <property type="entry name" value="Cyclins_cyclin-box"/>
</dbReference>
<evidence type="ECO:0000256" key="1">
    <source>
        <dbReference type="ARBA" id="ARBA00009065"/>
    </source>
</evidence>
<dbReference type="InterPro" id="IPR036915">
    <property type="entry name" value="Cyclin-like_sf"/>
</dbReference>
<dbReference type="Gene3D" id="1.10.472.10">
    <property type="entry name" value="Cyclin-like"/>
    <property type="match status" value="2"/>
</dbReference>
<dbReference type="PANTHER" id="PTHR10177">
    <property type="entry name" value="CYCLINS"/>
    <property type="match status" value="1"/>
</dbReference>
<comment type="subunit">
    <text evidence="2">Interacts with the CDC2 protein kinase to form a serine/threonine kinase holoenzyme complex also known as maturation promoting factor (MPF). The cyclin subunit imparts substrate specificity to the complex.</text>
</comment>
<dbReference type="GO" id="GO:0010444">
    <property type="term" value="P:guard mother cell differentiation"/>
    <property type="evidence" value="ECO:0007669"/>
    <property type="project" value="EnsemblPlants"/>
</dbReference>
<dbReference type="CDD" id="cd20543">
    <property type="entry name" value="CYCLIN_AtCycD-like_rpt1"/>
    <property type="match status" value="1"/>
</dbReference>
<dbReference type="Pfam" id="PF00134">
    <property type="entry name" value="Cyclin_N"/>
    <property type="match status" value="1"/>
</dbReference>
<dbReference type="GO" id="GO:0048316">
    <property type="term" value="P:seed development"/>
    <property type="evidence" value="ECO:0007669"/>
    <property type="project" value="EnsemblPlants"/>
</dbReference>
<evidence type="ECO:0000259" key="8">
    <source>
        <dbReference type="SMART" id="SM00385"/>
    </source>
</evidence>
<dbReference type="SUPFAM" id="SSF47954">
    <property type="entry name" value="Cyclin-like"/>
    <property type="match status" value="1"/>
</dbReference>
<proteinExistence type="inferred from homology"/>
<dbReference type="PROSITE" id="PS00292">
    <property type="entry name" value="CYCLINS"/>
    <property type="match status" value="1"/>
</dbReference>
<dbReference type="SMART" id="SM01332">
    <property type="entry name" value="Cyclin_C"/>
    <property type="match status" value="1"/>
</dbReference>
<dbReference type="Pfam" id="PF02984">
    <property type="entry name" value="Cyclin_C"/>
    <property type="match status" value="1"/>
</dbReference>
<dbReference type="GO" id="GO:0009744">
    <property type="term" value="P:response to sucrose"/>
    <property type="evidence" value="ECO:0007669"/>
    <property type="project" value="EnsemblPlants"/>
</dbReference>
<dbReference type="InterPro" id="IPR039361">
    <property type="entry name" value="Cyclin"/>
</dbReference>
<evidence type="ECO:0000256" key="5">
    <source>
        <dbReference type="ARBA" id="ARBA00023306"/>
    </source>
</evidence>